<name>A0A0N4VPK0_ENTVE</name>
<evidence type="ECO:0000313" key="3">
    <source>
        <dbReference type="Proteomes" id="UP000274131"/>
    </source>
</evidence>
<dbReference type="AlphaFoldDB" id="A0A0N4VPK0"/>
<dbReference type="WBParaSite" id="EVEC_0001292901-mRNA-1">
    <property type="protein sequence ID" value="EVEC_0001292901-mRNA-1"/>
    <property type="gene ID" value="EVEC_0001292901"/>
</dbReference>
<evidence type="ECO:0000313" key="4">
    <source>
        <dbReference type="WBParaSite" id="EVEC_0001292901-mRNA-1"/>
    </source>
</evidence>
<organism evidence="4">
    <name type="scientific">Enterobius vermicularis</name>
    <name type="common">Human pinworm</name>
    <dbReference type="NCBI Taxonomy" id="51028"/>
    <lineage>
        <taxon>Eukaryota</taxon>
        <taxon>Metazoa</taxon>
        <taxon>Ecdysozoa</taxon>
        <taxon>Nematoda</taxon>
        <taxon>Chromadorea</taxon>
        <taxon>Rhabditida</taxon>
        <taxon>Spirurina</taxon>
        <taxon>Oxyuridomorpha</taxon>
        <taxon>Oxyuroidea</taxon>
        <taxon>Oxyuridae</taxon>
        <taxon>Enterobius</taxon>
    </lineage>
</organism>
<protein>
    <submittedName>
        <fullName evidence="2 4">Uncharacterized protein</fullName>
    </submittedName>
</protein>
<reference evidence="2 3" key="2">
    <citation type="submission" date="2018-10" db="EMBL/GenBank/DDBJ databases">
        <authorList>
            <consortium name="Pathogen Informatics"/>
        </authorList>
    </citation>
    <scope>NUCLEOTIDE SEQUENCE [LARGE SCALE GENOMIC DNA]</scope>
</reference>
<gene>
    <name evidence="2" type="ORF">EVEC_LOCUS12096</name>
</gene>
<evidence type="ECO:0000256" key="1">
    <source>
        <dbReference type="SAM" id="MobiDB-lite"/>
    </source>
</evidence>
<evidence type="ECO:0000313" key="2">
    <source>
        <dbReference type="EMBL" id="VDD97345.1"/>
    </source>
</evidence>
<sequence>MVLHLLKRKKKIGKIGRKWLRVAVAAAGAADDDDDGDDDDDDDDYGDDDGRWVVVRRMNWENGQKRKGTNDWELGLMMHPHIFEW</sequence>
<proteinExistence type="predicted"/>
<accession>A0A0N4VPK0</accession>
<dbReference type="Proteomes" id="UP000274131">
    <property type="component" value="Unassembled WGS sequence"/>
</dbReference>
<feature type="compositionally biased region" description="Acidic residues" evidence="1">
    <location>
        <begin position="30"/>
        <end position="47"/>
    </location>
</feature>
<keyword evidence="3" id="KW-1185">Reference proteome</keyword>
<dbReference type="EMBL" id="UXUI01013444">
    <property type="protein sequence ID" value="VDD97345.1"/>
    <property type="molecule type" value="Genomic_DNA"/>
</dbReference>
<feature type="region of interest" description="Disordered" evidence="1">
    <location>
        <begin position="27"/>
        <end position="49"/>
    </location>
</feature>
<reference evidence="4" key="1">
    <citation type="submission" date="2017-02" db="UniProtKB">
        <authorList>
            <consortium name="WormBaseParasite"/>
        </authorList>
    </citation>
    <scope>IDENTIFICATION</scope>
</reference>